<dbReference type="Gene3D" id="3.20.20.150">
    <property type="entry name" value="Divalent-metal-dependent TIM barrel enzymes"/>
    <property type="match status" value="1"/>
</dbReference>
<feature type="domain" description="Xylose isomerase-like TIM barrel" evidence="1">
    <location>
        <begin position="108"/>
        <end position="261"/>
    </location>
</feature>
<dbReference type="AlphaFoldDB" id="A0A5C7GIB7"/>
<keyword evidence="2" id="KW-0378">Hydrolase</keyword>
<dbReference type="Pfam" id="PF01261">
    <property type="entry name" value="AP_endonuc_2"/>
    <property type="match status" value="1"/>
</dbReference>
<dbReference type="RefSeq" id="WP_147768667.1">
    <property type="nucleotide sequence ID" value="NZ_CANNCE010000002.1"/>
</dbReference>
<dbReference type="OrthoDB" id="837145at2"/>
<protein>
    <submittedName>
        <fullName evidence="2">AP endonuclease</fullName>
    </submittedName>
</protein>
<dbReference type="PROSITE" id="PS51257">
    <property type="entry name" value="PROKAR_LIPOPROTEIN"/>
    <property type="match status" value="1"/>
</dbReference>
<evidence type="ECO:0000259" key="1">
    <source>
        <dbReference type="Pfam" id="PF01261"/>
    </source>
</evidence>
<name>A0A5C7GIB7_9FLAO</name>
<dbReference type="SUPFAM" id="SSF51658">
    <property type="entry name" value="Xylose isomerase-like"/>
    <property type="match status" value="1"/>
</dbReference>
<dbReference type="InterPro" id="IPR036237">
    <property type="entry name" value="Xyl_isomerase-like_sf"/>
</dbReference>
<evidence type="ECO:0000313" key="2">
    <source>
        <dbReference type="EMBL" id="TXG37282.1"/>
    </source>
</evidence>
<dbReference type="GO" id="GO:0004519">
    <property type="term" value="F:endonuclease activity"/>
    <property type="evidence" value="ECO:0007669"/>
    <property type="project" value="UniProtKB-KW"/>
</dbReference>
<proteinExistence type="predicted"/>
<keyword evidence="3" id="KW-1185">Reference proteome</keyword>
<evidence type="ECO:0000313" key="3">
    <source>
        <dbReference type="Proteomes" id="UP000321080"/>
    </source>
</evidence>
<gene>
    <name evidence="2" type="ORF">FUA22_12020</name>
</gene>
<keyword evidence="2" id="KW-0255">Endonuclease</keyword>
<dbReference type="Proteomes" id="UP000321080">
    <property type="component" value="Unassembled WGS sequence"/>
</dbReference>
<dbReference type="InterPro" id="IPR013022">
    <property type="entry name" value="Xyl_isomerase-like_TIM-brl"/>
</dbReference>
<accession>A0A5C7GIB7</accession>
<organism evidence="2 3">
    <name type="scientific">Seonamhaeicola maritimus</name>
    <dbReference type="NCBI Taxonomy" id="2591822"/>
    <lineage>
        <taxon>Bacteria</taxon>
        <taxon>Pseudomonadati</taxon>
        <taxon>Bacteroidota</taxon>
        <taxon>Flavobacteriia</taxon>
        <taxon>Flavobacteriales</taxon>
        <taxon>Flavobacteriaceae</taxon>
    </lineage>
</organism>
<comment type="caution">
    <text evidence="2">The sequence shown here is derived from an EMBL/GenBank/DDBJ whole genome shotgun (WGS) entry which is preliminary data.</text>
</comment>
<sequence>MGKYFNFLAALVFLILVFSCKQRANNQLVNQDLYPWCIVAFDSLERSPQERISMLKELGFKKYAYDWRDKHLDNTLTELKLAVKNNIEIISVWLWLNAKRDSIGQLSHGNEKLFDIIEQSGLNTTIWVSMSENYFKDLDQKQSLNRAINFIDFVSNKSKSMGCKVALYNHGGWFGNPYNQIEIIKKLPQHNLNLVYNFHHGHHTIDEFSSLSKAMSPYLSAVNLNGMEKDGEKILPIGKGNYEKSMFQTLKNVGYKGPWGILGHVENADVKVILKQNLKGLKTLEGD</sequence>
<keyword evidence="2" id="KW-0540">Nuclease</keyword>
<dbReference type="EMBL" id="VRKQ01000010">
    <property type="protein sequence ID" value="TXG37282.1"/>
    <property type="molecule type" value="Genomic_DNA"/>
</dbReference>
<reference evidence="2 3" key="1">
    <citation type="submission" date="2019-08" db="EMBL/GenBank/DDBJ databases">
        <title>Seonamhaeicola sediminis sp. nov., isolated from marine sediment.</title>
        <authorList>
            <person name="Cao W.R."/>
        </authorList>
    </citation>
    <scope>NUCLEOTIDE SEQUENCE [LARGE SCALE GENOMIC DNA]</scope>
    <source>
        <strain evidence="2 3">1505</strain>
    </source>
</reference>